<keyword evidence="1" id="KW-0472">Membrane</keyword>
<accession>Q21Y64</accession>
<keyword evidence="1" id="KW-0812">Transmembrane</keyword>
<name>Q21Y64_ALBFT</name>
<dbReference type="Pfam" id="PF02698">
    <property type="entry name" value="DUF218"/>
    <property type="match status" value="1"/>
</dbReference>
<dbReference type="Proteomes" id="UP000008332">
    <property type="component" value="Chromosome"/>
</dbReference>
<feature type="domain" description="DUF218" evidence="2">
    <location>
        <begin position="73"/>
        <end position="239"/>
    </location>
</feature>
<dbReference type="InterPro" id="IPR003848">
    <property type="entry name" value="DUF218"/>
</dbReference>
<dbReference type="GO" id="GO:0000270">
    <property type="term" value="P:peptidoglycan metabolic process"/>
    <property type="evidence" value="ECO:0007669"/>
    <property type="project" value="TreeGrafter"/>
</dbReference>
<evidence type="ECO:0000259" key="2">
    <source>
        <dbReference type="Pfam" id="PF02698"/>
    </source>
</evidence>
<protein>
    <recommendedName>
        <fullName evidence="2">DUF218 domain-containing protein</fullName>
    </recommendedName>
</protein>
<dbReference type="Gene3D" id="3.40.50.620">
    <property type="entry name" value="HUPs"/>
    <property type="match status" value="1"/>
</dbReference>
<evidence type="ECO:0000313" key="3">
    <source>
        <dbReference type="EMBL" id="ABD69289.1"/>
    </source>
</evidence>
<dbReference type="InterPro" id="IPR051599">
    <property type="entry name" value="Cell_Envelope_Assoc"/>
</dbReference>
<dbReference type="KEGG" id="rfr:Rfer_1557"/>
<dbReference type="HOGENOM" id="CLU_053514_3_0_4"/>
<feature type="transmembrane region" description="Helical" evidence="1">
    <location>
        <begin position="7"/>
        <end position="27"/>
    </location>
</feature>
<dbReference type="PANTHER" id="PTHR30336:SF4">
    <property type="entry name" value="ENVELOPE BIOGENESIS FACTOR ELYC"/>
    <property type="match status" value="1"/>
</dbReference>
<keyword evidence="1" id="KW-1133">Transmembrane helix</keyword>
<dbReference type="RefSeq" id="WP_011463857.1">
    <property type="nucleotide sequence ID" value="NC_007908.1"/>
</dbReference>
<dbReference type="GO" id="GO:0043164">
    <property type="term" value="P:Gram-negative-bacterium-type cell wall biogenesis"/>
    <property type="evidence" value="ECO:0007669"/>
    <property type="project" value="TreeGrafter"/>
</dbReference>
<gene>
    <name evidence="3" type="ordered locus">Rfer_1557</name>
</gene>
<dbReference type="InterPro" id="IPR014729">
    <property type="entry name" value="Rossmann-like_a/b/a_fold"/>
</dbReference>
<dbReference type="EMBL" id="CP000267">
    <property type="protein sequence ID" value="ABD69289.1"/>
    <property type="molecule type" value="Genomic_DNA"/>
</dbReference>
<organism evidence="3 4">
    <name type="scientific">Albidiferax ferrireducens (strain ATCC BAA-621 / DSM 15236 / T118)</name>
    <name type="common">Rhodoferax ferrireducens</name>
    <dbReference type="NCBI Taxonomy" id="338969"/>
    <lineage>
        <taxon>Bacteria</taxon>
        <taxon>Pseudomonadati</taxon>
        <taxon>Pseudomonadota</taxon>
        <taxon>Betaproteobacteria</taxon>
        <taxon>Burkholderiales</taxon>
        <taxon>Comamonadaceae</taxon>
        <taxon>Rhodoferax</taxon>
    </lineage>
</organism>
<evidence type="ECO:0000313" key="4">
    <source>
        <dbReference type="Proteomes" id="UP000008332"/>
    </source>
</evidence>
<dbReference type="CDD" id="cd06259">
    <property type="entry name" value="YdcF-like"/>
    <property type="match status" value="1"/>
</dbReference>
<dbReference type="PANTHER" id="PTHR30336">
    <property type="entry name" value="INNER MEMBRANE PROTEIN, PROBABLE PERMEASE"/>
    <property type="match status" value="1"/>
</dbReference>
<dbReference type="OrthoDB" id="9809813at2"/>
<dbReference type="AlphaFoldDB" id="Q21Y64"/>
<sequence>MIYLHRLLPLALSPIALILLLMAWAAYRRSRVAALLAVVLLYAASVPVLSDPLFRAVEQQQLRLIPEAVAPAQAVVVLSGMMVNIPGKQGGAPEWGDAVDRFFGGMELYAAGKAPRLVFTGGLLPWQGEQEPEGQVLRRMALRFGVPANAVVVSGPAQNTEQESAAVRQLLGPGVRRIVLVTSAFHMPRAQRLFEQAGFVVTPYPVDFRVTVRGTTPMDYLPEASALERTDIAVRELLGRGYYALRAIL</sequence>
<dbReference type="eggNOG" id="COG1434">
    <property type="taxonomic scope" value="Bacteria"/>
</dbReference>
<keyword evidence="4" id="KW-1185">Reference proteome</keyword>
<proteinExistence type="predicted"/>
<dbReference type="GO" id="GO:0005886">
    <property type="term" value="C:plasma membrane"/>
    <property type="evidence" value="ECO:0007669"/>
    <property type="project" value="TreeGrafter"/>
</dbReference>
<evidence type="ECO:0000256" key="1">
    <source>
        <dbReference type="SAM" id="Phobius"/>
    </source>
</evidence>
<feature type="transmembrane region" description="Helical" evidence="1">
    <location>
        <begin position="33"/>
        <end position="54"/>
    </location>
</feature>
<reference evidence="4" key="1">
    <citation type="submission" date="2006-02" db="EMBL/GenBank/DDBJ databases">
        <title>Complete sequence of chromosome of Rhodoferax ferrireducens DSM 15236.</title>
        <authorList>
            <person name="Copeland A."/>
            <person name="Lucas S."/>
            <person name="Lapidus A."/>
            <person name="Barry K."/>
            <person name="Detter J.C."/>
            <person name="Glavina del Rio T."/>
            <person name="Hammon N."/>
            <person name="Israni S."/>
            <person name="Pitluck S."/>
            <person name="Brettin T."/>
            <person name="Bruce D."/>
            <person name="Han C."/>
            <person name="Tapia R."/>
            <person name="Gilna P."/>
            <person name="Kiss H."/>
            <person name="Schmutz J."/>
            <person name="Larimer F."/>
            <person name="Land M."/>
            <person name="Kyrpides N."/>
            <person name="Ivanova N."/>
            <person name="Richardson P."/>
        </authorList>
    </citation>
    <scope>NUCLEOTIDE SEQUENCE [LARGE SCALE GENOMIC DNA]</scope>
    <source>
        <strain evidence="4">ATCC BAA-621 / DSM 15236 / T118</strain>
    </source>
</reference>